<organism evidence="3 4">
    <name type="scientific">Kalmanozyma brasiliensis (strain GHG001)</name>
    <name type="common">Yeast</name>
    <name type="synonym">Pseudozyma brasiliensis</name>
    <dbReference type="NCBI Taxonomy" id="1365824"/>
    <lineage>
        <taxon>Eukaryota</taxon>
        <taxon>Fungi</taxon>
        <taxon>Dikarya</taxon>
        <taxon>Basidiomycota</taxon>
        <taxon>Ustilaginomycotina</taxon>
        <taxon>Ustilaginomycetes</taxon>
        <taxon>Ustilaginales</taxon>
        <taxon>Ustilaginaceae</taxon>
        <taxon>Kalmanozyma</taxon>
    </lineage>
</organism>
<dbReference type="GeneID" id="27420552"/>
<dbReference type="Proteomes" id="UP000019377">
    <property type="component" value="Unassembled WGS sequence"/>
</dbReference>
<keyword evidence="4" id="KW-1185">Reference proteome</keyword>
<feature type="region of interest" description="Disordered" evidence="1">
    <location>
        <begin position="120"/>
        <end position="185"/>
    </location>
</feature>
<sequence>MVKIASVAAAAVVLAGSASALATINTPPSITQCQPASLQWSNAQGTVRINVLPGGQVSAAPIESLPNQSGASGSYAWTVNIASGTNITLAITDDTGATNYASPLVVLSSSDSSCIGAAATGSSASSSATSSAASSSSSSRAASSTVTSSAASSSSAAQSSTSSRASSSSGSAAPAQTSSASNGAAAFSPATAGLSILAAVGALVPFL</sequence>
<dbReference type="AlphaFoldDB" id="V5E7X2"/>
<evidence type="ECO:0000313" key="4">
    <source>
        <dbReference type="Proteomes" id="UP000019377"/>
    </source>
</evidence>
<accession>V5E7X2</accession>
<evidence type="ECO:0000256" key="1">
    <source>
        <dbReference type="SAM" id="MobiDB-lite"/>
    </source>
</evidence>
<dbReference type="PANTHER" id="PTHR37487">
    <property type="entry name" value="CHROMOSOME 1, WHOLE GENOME SHOTGUN SEQUENCE"/>
    <property type="match status" value="1"/>
</dbReference>
<dbReference type="eggNOG" id="ENOG502S9QR">
    <property type="taxonomic scope" value="Eukaryota"/>
</dbReference>
<feature type="compositionally biased region" description="Low complexity" evidence="1">
    <location>
        <begin position="120"/>
        <end position="181"/>
    </location>
</feature>
<dbReference type="HOGENOM" id="CLU_063099_1_2_1"/>
<protein>
    <submittedName>
        <fullName evidence="3">Uncharacterized protein</fullName>
    </submittedName>
</protein>
<proteinExistence type="predicted"/>
<dbReference type="OMA" id="PSITQCQ"/>
<dbReference type="OrthoDB" id="3362246at2759"/>
<dbReference type="EMBL" id="KI545873">
    <property type="protein sequence ID" value="EST06421.1"/>
    <property type="molecule type" value="Genomic_DNA"/>
</dbReference>
<gene>
    <name evidence="3" type="ORF">PSEUBRA_SCAF3g03937</name>
</gene>
<evidence type="ECO:0000313" key="3">
    <source>
        <dbReference type="EMBL" id="EST06421.1"/>
    </source>
</evidence>
<evidence type="ECO:0000256" key="2">
    <source>
        <dbReference type="SAM" id="SignalP"/>
    </source>
</evidence>
<reference evidence="4" key="1">
    <citation type="journal article" date="2013" name="Genome Announc.">
        <title>Draft genome sequence of Pseudozyma brasiliensis sp. nov. strain GHG001, a high producer of endo-1,4-xylanase isolated from an insect pest of sugarcane.</title>
        <authorList>
            <person name="Oliveira J.V.D.C."/>
            <person name="dos Santos R.A.C."/>
            <person name="Borges T.A."/>
            <person name="Riano-Pachon D.M."/>
            <person name="Goldman G.H."/>
        </authorList>
    </citation>
    <scope>NUCLEOTIDE SEQUENCE [LARGE SCALE GENOMIC DNA]</scope>
    <source>
        <strain evidence="4">GHG001</strain>
    </source>
</reference>
<feature type="chain" id="PRO_5004734340" evidence="2">
    <location>
        <begin position="21"/>
        <end position="207"/>
    </location>
</feature>
<dbReference type="PANTHER" id="PTHR37487:SF2">
    <property type="entry name" value="EXPRESSED PROTEIN"/>
    <property type="match status" value="1"/>
</dbReference>
<name>V5E7X2_KALBG</name>
<keyword evidence="2" id="KW-0732">Signal</keyword>
<dbReference type="RefSeq" id="XP_016291410.1">
    <property type="nucleotide sequence ID" value="XM_016437874.1"/>
</dbReference>
<feature type="signal peptide" evidence="2">
    <location>
        <begin position="1"/>
        <end position="20"/>
    </location>
</feature>